<dbReference type="Proteomes" id="UP001221898">
    <property type="component" value="Unassembled WGS sequence"/>
</dbReference>
<protein>
    <submittedName>
        <fullName evidence="2">Uncharacterized protein</fullName>
    </submittedName>
</protein>
<accession>A0AAD7TBK2</accession>
<proteinExistence type="predicted"/>
<keyword evidence="3" id="KW-1185">Reference proteome</keyword>
<name>A0AAD7TBK2_9TELE</name>
<gene>
    <name evidence="2" type="ORF">AAFF_G00227620</name>
</gene>
<dbReference type="EMBL" id="JAINUG010000003">
    <property type="protein sequence ID" value="KAJ8417919.1"/>
    <property type="molecule type" value="Genomic_DNA"/>
</dbReference>
<evidence type="ECO:0000313" key="3">
    <source>
        <dbReference type="Proteomes" id="UP001221898"/>
    </source>
</evidence>
<sequence>MRDQHALEQLLRLLCAARLPARQLQAERLRHGPEEEENRKPLDQSRWTSLKKRQGKHLLMRKADLLSREWAVCASEDTINTTSGRHWRMAARVITGEDYQWLVEERERGGDCPQRKEDPIKESEGPGESCRYTFPRKHMMPTLKKRPLLKRMALKFIPKCSSKLQTGFKFCLSCGEKLPSLADTAQLQSSPLPKKVQQMEQTGEAPRSPQGRVRKLNRQRKLDDVIKRPKTSSKSLAAREKPGTQYCQHGNDPAGCTLLEGTLTKEM</sequence>
<evidence type="ECO:0000256" key="1">
    <source>
        <dbReference type="SAM" id="MobiDB-lite"/>
    </source>
</evidence>
<feature type="region of interest" description="Disordered" evidence="1">
    <location>
        <begin position="110"/>
        <end position="129"/>
    </location>
</feature>
<reference evidence="2" key="1">
    <citation type="journal article" date="2023" name="Science">
        <title>Genome structures resolve the early diversification of teleost fishes.</title>
        <authorList>
            <person name="Parey E."/>
            <person name="Louis A."/>
            <person name="Montfort J."/>
            <person name="Bouchez O."/>
            <person name="Roques C."/>
            <person name="Iampietro C."/>
            <person name="Lluch J."/>
            <person name="Castinel A."/>
            <person name="Donnadieu C."/>
            <person name="Desvignes T."/>
            <person name="Floi Bucao C."/>
            <person name="Jouanno E."/>
            <person name="Wen M."/>
            <person name="Mejri S."/>
            <person name="Dirks R."/>
            <person name="Jansen H."/>
            <person name="Henkel C."/>
            <person name="Chen W.J."/>
            <person name="Zahm M."/>
            <person name="Cabau C."/>
            <person name="Klopp C."/>
            <person name="Thompson A.W."/>
            <person name="Robinson-Rechavi M."/>
            <person name="Braasch I."/>
            <person name="Lecointre G."/>
            <person name="Bobe J."/>
            <person name="Postlethwait J.H."/>
            <person name="Berthelot C."/>
            <person name="Roest Crollius H."/>
            <person name="Guiguen Y."/>
        </authorList>
    </citation>
    <scope>NUCLEOTIDE SEQUENCE</scope>
    <source>
        <strain evidence="2">NC1722</strain>
    </source>
</reference>
<organism evidence="2 3">
    <name type="scientific">Aldrovandia affinis</name>
    <dbReference type="NCBI Taxonomy" id="143900"/>
    <lineage>
        <taxon>Eukaryota</taxon>
        <taxon>Metazoa</taxon>
        <taxon>Chordata</taxon>
        <taxon>Craniata</taxon>
        <taxon>Vertebrata</taxon>
        <taxon>Euteleostomi</taxon>
        <taxon>Actinopterygii</taxon>
        <taxon>Neopterygii</taxon>
        <taxon>Teleostei</taxon>
        <taxon>Notacanthiformes</taxon>
        <taxon>Halosauridae</taxon>
        <taxon>Aldrovandia</taxon>
    </lineage>
</organism>
<feature type="compositionally biased region" description="Basic and acidic residues" evidence="1">
    <location>
        <begin position="110"/>
        <end position="124"/>
    </location>
</feature>
<dbReference type="AlphaFoldDB" id="A0AAD7TBK2"/>
<evidence type="ECO:0000313" key="2">
    <source>
        <dbReference type="EMBL" id="KAJ8417919.1"/>
    </source>
</evidence>
<feature type="compositionally biased region" description="Basic and acidic residues" evidence="1">
    <location>
        <begin position="28"/>
        <end position="43"/>
    </location>
</feature>
<comment type="caution">
    <text evidence="2">The sequence shown here is derived from an EMBL/GenBank/DDBJ whole genome shotgun (WGS) entry which is preliminary data.</text>
</comment>
<feature type="region of interest" description="Disordered" evidence="1">
    <location>
        <begin position="189"/>
        <end position="251"/>
    </location>
</feature>
<feature type="region of interest" description="Disordered" evidence="1">
    <location>
        <begin position="28"/>
        <end position="53"/>
    </location>
</feature>